<reference evidence="1" key="1">
    <citation type="journal article" date="2020" name="Nature">
        <title>Giant virus diversity and host interactions through global metagenomics.</title>
        <authorList>
            <person name="Schulz F."/>
            <person name="Roux S."/>
            <person name="Paez-Espino D."/>
            <person name="Jungbluth S."/>
            <person name="Walsh D.A."/>
            <person name="Denef V.J."/>
            <person name="McMahon K.D."/>
            <person name="Konstantinidis K.T."/>
            <person name="Eloe-Fadrosh E.A."/>
            <person name="Kyrpides N.C."/>
            <person name="Woyke T."/>
        </authorList>
    </citation>
    <scope>NUCLEOTIDE SEQUENCE</scope>
    <source>
        <strain evidence="1">GVMAG-S-1101165-83</strain>
    </source>
</reference>
<protein>
    <submittedName>
        <fullName evidence="1">Uncharacterized protein</fullName>
    </submittedName>
</protein>
<dbReference type="EMBL" id="MN740772">
    <property type="protein sequence ID" value="QHU10867.1"/>
    <property type="molecule type" value="Genomic_DNA"/>
</dbReference>
<proteinExistence type="predicted"/>
<sequence>MIGCIYGSPCQLSSKILPKTLVFIQEMNNTTNKIEGIGLIYNSIKCDKYYRVYDTGNYNRYIYASDFRISRSVLMQYNPDLVKALEHILFKEKTHMKRGSGITTVPEKLLKHKLFNGINARNDLVNVFKQHFQKGIISMQEENS</sequence>
<evidence type="ECO:0000313" key="1">
    <source>
        <dbReference type="EMBL" id="QHU10867.1"/>
    </source>
</evidence>
<organism evidence="1">
    <name type="scientific">viral metagenome</name>
    <dbReference type="NCBI Taxonomy" id="1070528"/>
    <lineage>
        <taxon>unclassified sequences</taxon>
        <taxon>metagenomes</taxon>
        <taxon>organismal metagenomes</taxon>
    </lineage>
</organism>
<name>A0A6C0K2G0_9ZZZZ</name>
<dbReference type="AlphaFoldDB" id="A0A6C0K2G0"/>
<accession>A0A6C0K2G0</accession>